<proteinExistence type="predicted"/>
<reference evidence="2 3" key="1">
    <citation type="submission" date="2017-02" db="EMBL/GenBank/DDBJ databases">
        <authorList>
            <person name="Peterson S.W."/>
        </authorList>
    </citation>
    <scope>NUCLEOTIDE SEQUENCE [LARGE SCALE GENOMIC DNA]</scope>
    <source>
        <strain evidence="2 3">ATCC 17233</strain>
    </source>
</reference>
<gene>
    <name evidence="2" type="ORF">SAMN02745110_00688</name>
</gene>
<protein>
    <recommendedName>
        <fullName evidence="1">PIN-like domain-containing protein</fullName>
    </recommendedName>
</protein>
<evidence type="ECO:0000313" key="2">
    <source>
        <dbReference type="EMBL" id="SJZ50140.1"/>
    </source>
</evidence>
<dbReference type="OrthoDB" id="1668984at2"/>
<dbReference type="Proteomes" id="UP000189857">
    <property type="component" value="Unassembled WGS sequence"/>
</dbReference>
<accession>A0A1T4L6F0</accession>
<sequence>MSNIKKIYLVDFENVHDSGINNPESLNKNDSIYIFYTNENDKLSTSTVSGLKKSNCEYELISVPSGDQSLDMHLVSFLGFLIGKHLTEDVSYSIISKDKDYNNIVDYWKNEFGISISRCDTLPSATNNRTVQQTNNKTQKITHKSGKSSNKKSKLEIDIQNAISKIYTGKIPNEVASIVRNHIDDDKPLNAIHNELRNTYSLYSEIYNLIKPIVEKYNKTVETPNSHTTETTDKKALRADIQQSLKKGNYPAGIYNSVASIVSKYFEETNRKQIIYREIISKYGQKTGLDIYHRIKVHL</sequence>
<dbReference type="EMBL" id="FUXA01000005">
    <property type="protein sequence ID" value="SJZ50140.1"/>
    <property type="molecule type" value="Genomic_DNA"/>
</dbReference>
<dbReference type="RefSeq" id="WP_078786420.1">
    <property type="nucleotide sequence ID" value="NZ_FMTO01000005.1"/>
</dbReference>
<feature type="domain" description="PIN-like" evidence="1">
    <location>
        <begin position="9"/>
        <end position="110"/>
    </location>
</feature>
<evidence type="ECO:0000259" key="1">
    <source>
        <dbReference type="Pfam" id="PF18475"/>
    </source>
</evidence>
<dbReference type="AlphaFoldDB" id="A0A1T4L6F0"/>
<evidence type="ECO:0000313" key="3">
    <source>
        <dbReference type="Proteomes" id="UP000189857"/>
    </source>
</evidence>
<keyword evidence="3" id="KW-1185">Reference proteome</keyword>
<dbReference type="InterPro" id="IPR041494">
    <property type="entry name" value="PIN7"/>
</dbReference>
<name>A0A1T4L6F0_9FIRM</name>
<dbReference type="Pfam" id="PF18475">
    <property type="entry name" value="PIN7"/>
    <property type="match status" value="1"/>
</dbReference>
<organism evidence="2 3">
    <name type="scientific">Eubacterium ruminantium</name>
    <dbReference type="NCBI Taxonomy" id="42322"/>
    <lineage>
        <taxon>Bacteria</taxon>
        <taxon>Bacillati</taxon>
        <taxon>Bacillota</taxon>
        <taxon>Clostridia</taxon>
        <taxon>Eubacteriales</taxon>
        <taxon>Eubacteriaceae</taxon>
        <taxon>Eubacterium</taxon>
    </lineage>
</organism>